<organism evidence="1">
    <name type="scientific">Culex pipiens</name>
    <name type="common">House mosquito</name>
    <dbReference type="NCBI Taxonomy" id="7175"/>
    <lineage>
        <taxon>Eukaryota</taxon>
        <taxon>Metazoa</taxon>
        <taxon>Ecdysozoa</taxon>
        <taxon>Arthropoda</taxon>
        <taxon>Hexapoda</taxon>
        <taxon>Insecta</taxon>
        <taxon>Pterygota</taxon>
        <taxon>Neoptera</taxon>
        <taxon>Endopterygota</taxon>
        <taxon>Diptera</taxon>
        <taxon>Nematocera</taxon>
        <taxon>Culicoidea</taxon>
        <taxon>Culicidae</taxon>
        <taxon>Culicinae</taxon>
        <taxon>Culicini</taxon>
        <taxon>Culex</taxon>
        <taxon>Culex</taxon>
    </lineage>
</organism>
<dbReference type="AlphaFoldDB" id="A0A8D8KIX0"/>
<protein>
    <submittedName>
        <fullName evidence="1">(northern house mosquito) hypothetical protein</fullName>
    </submittedName>
</protein>
<dbReference type="EMBL" id="HBUE01320741">
    <property type="protein sequence ID" value="CAG6587986.1"/>
    <property type="molecule type" value="Transcribed_RNA"/>
</dbReference>
<dbReference type="EMBL" id="HBUE01320740">
    <property type="protein sequence ID" value="CAG6587985.1"/>
    <property type="molecule type" value="Transcribed_RNA"/>
</dbReference>
<accession>A0A8D8KIX0</accession>
<name>A0A8D8KIX0_CULPI</name>
<proteinExistence type="predicted"/>
<reference evidence="1" key="1">
    <citation type="submission" date="2021-05" db="EMBL/GenBank/DDBJ databases">
        <authorList>
            <person name="Alioto T."/>
            <person name="Alioto T."/>
            <person name="Gomez Garrido J."/>
        </authorList>
    </citation>
    <scope>NUCLEOTIDE SEQUENCE</scope>
</reference>
<sequence length="112" mass="12812">MLTDGPTTHTLTHVHTCDCPVGNSGKLYRSLLLNRRGLHYREKMAGFGELAEGSLNLNQADKRASANTPLWTGFLLLDVYSFGFRPCKYLPRIRKRIFPHPTLRPFRKDRPS</sequence>
<evidence type="ECO:0000313" key="1">
    <source>
        <dbReference type="EMBL" id="CAG6587986.1"/>
    </source>
</evidence>